<dbReference type="Pfam" id="PF04981">
    <property type="entry name" value="NMD3"/>
    <property type="match status" value="1"/>
</dbReference>
<dbReference type="InterPro" id="IPR048899">
    <property type="entry name" value="NMD_SH3"/>
</dbReference>
<dbReference type="Pfam" id="PF21193">
    <property type="entry name" value="NMD_SH3"/>
    <property type="match status" value="1"/>
</dbReference>
<feature type="region of interest" description="Disordered" evidence="8">
    <location>
        <begin position="467"/>
        <end position="541"/>
    </location>
</feature>
<comment type="similarity">
    <text evidence="1 7">Belongs to the NMD3 family.</text>
</comment>
<dbReference type="PANTHER" id="PTHR12746">
    <property type="entry name" value="NONSENSE-MEDIATED MRNA DECAY PROTEIN 3"/>
    <property type="match status" value="1"/>
</dbReference>
<dbReference type="PANTHER" id="PTHR12746:SF2">
    <property type="entry name" value="60S RIBOSOMAL EXPORT PROTEIN NMD3"/>
    <property type="match status" value="1"/>
</dbReference>
<reference evidence="12" key="1">
    <citation type="submission" date="2021-01" db="EMBL/GenBank/DDBJ databases">
        <authorList>
            <person name="Corre E."/>
            <person name="Pelletier E."/>
            <person name="Niang G."/>
            <person name="Scheremetjew M."/>
            <person name="Finn R."/>
            <person name="Kale V."/>
            <person name="Holt S."/>
            <person name="Cochrane G."/>
            <person name="Meng A."/>
            <person name="Brown T."/>
            <person name="Cohen L."/>
        </authorList>
    </citation>
    <scope>NUCLEOTIDE SEQUENCE</scope>
    <source>
        <strain evidence="12">CCMP494</strain>
    </source>
</reference>
<dbReference type="GO" id="GO:0015031">
    <property type="term" value="P:protein transport"/>
    <property type="evidence" value="ECO:0007669"/>
    <property type="project" value="UniProtKB-KW"/>
</dbReference>
<feature type="domain" description="60S ribosomal export protein NMD3 SH3" evidence="11">
    <location>
        <begin position="247"/>
        <end position="290"/>
    </location>
</feature>
<feature type="compositionally biased region" description="Acidic residues" evidence="8">
    <location>
        <begin position="519"/>
        <end position="541"/>
    </location>
</feature>
<feature type="domain" description="Nmd3 N-terminal" evidence="9">
    <location>
        <begin position="15"/>
        <end position="244"/>
    </location>
</feature>
<keyword evidence="4 7" id="KW-0963">Cytoplasm</keyword>
<dbReference type="GO" id="GO:0000055">
    <property type="term" value="P:ribosomal large subunit export from nucleus"/>
    <property type="evidence" value="ECO:0007669"/>
    <property type="project" value="TreeGrafter"/>
</dbReference>
<dbReference type="AlphaFoldDB" id="A0A7S0KWL0"/>
<organism evidence="12">
    <name type="scientific">Micromonas pusilla</name>
    <name type="common">Picoplanktonic green alga</name>
    <name type="synonym">Chromulina pusilla</name>
    <dbReference type="NCBI Taxonomy" id="38833"/>
    <lineage>
        <taxon>Eukaryota</taxon>
        <taxon>Viridiplantae</taxon>
        <taxon>Chlorophyta</taxon>
        <taxon>Mamiellophyceae</taxon>
        <taxon>Mamiellales</taxon>
        <taxon>Mamiellaceae</taxon>
        <taxon>Micromonas</taxon>
    </lineage>
</organism>
<keyword evidence="6 7" id="KW-0539">Nucleus</keyword>
<name>A0A7S0KWL0_MICPS</name>
<evidence type="ECO:0000256" key="6">
    <source>
        <dbReference type="ARBA" id="ARBA00023242"/>
    </source>
</evidence>
<evidence type="ECO:0000256" key="8">
    <source>
        <dbReference type="SAM" id="MobiDB-lite"/>
    </source>
</evidence>
<evidence type="ECO:0000259" key="9">
    <source>
        <dbReference type="Pfam" id="PF04981"/>
    </source>
</evidence>
<dbReference type="InterPro" id="IPR007064">
    <property type="entry name" value="Nmd3_N"/>
</dbReference>
<evidence type="ECO:0000256" key="3">
    <source>
        <dbReference type="ARBA" id="ARBA00022448"/>
    </source>
</evidence>
<evidence type="ECO:0000259" key="10">
    <source>
        <dbReference type="Pfam" id="PF21192"/>
    </source>
</evidence>
<dbReference type="GO" id="GO:0005634">
    <property type="term" value="C:nucleus"/>
    <property type="evidence" value="ECO:0007669"/>
    <property type="project" value="UniProtKB-SubCell"/>
</dbReference>
<dbReference type="InterPro" id="IPR048898">
    <property type="entry name" value="OB_NMD3"/>
</dbReference>
<feature type="domain" description="60S ribosomal export protein NMD3 OB-fold" evidence="10">
    <location>
        <begin position="311"/>
        <end position="400"/>
    </location>
</feature>
<dbReference type="Pfam" id="PF21192">
    <property type="entry name" value="OB_NMD3"/>
    <property type="match status" value="1"/>
</dbReference>
<accession>A0A7S0KWL0</accession>
<protein>
    <recommendedName>
        <fullName evidence="2 7">60S ribosomal export protein NMD3</fullName>
    </recommendedName>
</protein>
<evidence type="ECO:0000256" key="4">
    <source>
        <dbReference type="ARBA" id="ARBA00022490"/>
    </source>
</evidence>
<sequence length="541" mass="60793">MFGVQQHNAPGHVLCCMCGVGMPPNPAGMCVDCIRSQVDITDGIQKQCTVLYCNQCARYLQPPRHWIRADLESKELLTFCIKRVKGLGKVKLTDAGFIWTEPHSKRLKIKLTVQKEVLNGAILQQTFVVEFVVEWHMCDACSRAAANADQWTACVQVRQKVEHKRTFLFLEQLILKHGMEANTIGIKSQPDGLDFYYGSRSHGLKLLDFLQQVVPVRARHDKQLVSHDANNNTYNYQYTFMVEIVPVCKEDIVCLPYKVSLGLGGVGPVMLVTRVGASFQLTDPSTLRQIWVAADQYYRAPYKPIGSAKMMTEYIVLDVEPSDMGRQRAGKYLLADVQVARLADFGVNDVILHAKTHLGHHLNPGDTAFGYDLASLQIVDPELEKYKHGVQLPDVLLVKKSYQEKRRRRRQKGVARGWKLQRMDIAEEEAAGGARGVREEERRANDEELFLQELEEDEDVRAQVQIFRDASAQPRAAAGDDAAGDDGDDDDDDVPEVPIECLLDELSLNRRVDPNGGGGDEDEDDDGDEYEEGEEDEEMAD</sequence>
<keyword evidence="5 7" id="KW-0653">Protein transport</keyword>
<proteinExistence type="inferred from homology"/>
<evidence type="ECO:0000313" key="12">
    <source>
        <dbReference type="EMBL" id="CAD8592533.1"/>
    </source>
</evidence>
<dbReference type="InterPro" id="IPR039768">
    <property type="entry name" value="Nmd3"/>
</dbReference>
<dbReference type="GO" id="GO:0005737">
    <property type="term" value="C:cytoplasm"/>
    <property type="evidence" value="ECO:0007669"/>
    <property type="project" value="UniProtKB-SubCell"/>
</dbReference>
<feature type="compositionally biased region" description="Acidic residues" evidence="8">
    <location>
        <begin position="482"/>
        <end position="495"/>
    </location>
</feature>
<comment type="subcellular location">
    <subcellularLocation>
        <location evidence="7">Cytoplasm</location>
    </subcellularLocation>
    <subcellularLocation>
        <location evidence="7">Nucleus</location>
    </subcellularLocation>
</comment>
<dbReference type="GO" id="GO:0043023">
    <property type="term" value="F:ribosomal large subunit binding"/>
    <property type="evidence" value="ECO:0007669"/>
    <property type="project" value="InterPro"/>
</dbReference>
<gene>
    <name evidence="12" type="ORF">MSP1404_LOCUS9937</name>
</gene>
<dbReference type="EMBL" id="HBEV01012760">
    <property type="protein sequence ID" value="CAD8592533.1"/>
    <property type="molecule type" value="Transcribed_RNA"/>
</dbReference>
<evidence type="ECO:0000259" key="11">
    <source>
        <dbReference type="Pfam" id="PF21193"/>
    </source>
</evidence>
<evidence type="ECO:0000256" key="7">
    <source>
        <dbReference type="RuleBase" id="RU364108"/>
    </source>
</evidence>
<evidence type="ECO:0000256" key="1">
    <source>
        <dbReference type="ARBA" id="ARBA00009794"/>
    </source>
</evidence>
<evidence type="ECO:0000256" key="2">
    <source>
        <dbReference type="ARBA" id="ARBA00017035"/>
    </source>
</evidence>
<evidence type="ECO:0000256" key="5">
    <source>
        <dbReference type="ARBA" id="ARBA00022927"/>
    </source>
</evidence>
<comment type="function">
    <text evidence="7">Acts as an adapter for the XPO1/CRM1-mediated export of the 60S ribosomal subunit.</text>
</comment>
<keyword evidence="3 7" id="KW-0813">Transport</keyword>